<name>A0A8D8I6F0_CULPI</name>
<evidence type="ECO:0000259" key="6">
    <source>
        <dbReference type="PROSITE" id="PS50059"/>
    </source>
</evidence>
<proteinExistence type="inferred from homology"/>
<keyword evidence="4 7" id="KW-0413">Isomerase</keyword>
<dbReference type="InterPro" id="IPR019734">
    <property type="entry name" value="TPR_rpt"/>
</dbReference>
<dbReference type="EMBL" id="HBUE01234266">
    <property type="protein sequence ID" value="CAG6546297.1"/>
    <property type="molecule type" value="Transcribed_RNA"/>
</dbReference>
<keyword evidence="2" id="KW-0677">Repeat</keyword>
<dbReference type="PANTHER" id="PTHR46674:SF1">
    <property type="entry name" value="INACTIVE PEPTIDYL-PROLYL CIS-TRANS ISOMERASE FKBP6"/>
    <property type="match status" value="1"/>
</dbReference>
<organism evidence="7">
    <name type="scientific">Culex pipiens</name>
    <name type="common">House mosquito</name>
    <dbReference type="NCBI Taxonomy" id="7175"/>
    <lineage>
        <taxon>Eukaryota</taxon>
        <taxon>Metazoa</taxon>
        <taxon>Ecdysozoa</taxon>
        <taxon>Arthropoda</taxon>
        <taxon>Hexapoda</taxon>
        <taxon>Insecta</taxon>
        <taxon>Pterygota</taxon>
        <taxon>Neoptera</taxon>
        <taxon>Endopterygota</taxon>
        <taxon>Diptera</taxon>
        <taxon>Nematocera</taxon>
        <taxon>Culicoidea</taxon>
        <taxon>Culicidae</taxon>
        <taxon>Culicinae</taxon>
        <taxon>Culicini</taxon>
        <taxon>Culex</taxon>
        <taxon>Culex</taxon>
    </lineage>
</organism>
<dbReference type="AlphaFoldDB" id="A0A8D8I6F0"/>
<dbReference type="GO" id="GO:0005737">
    <property type="term" value="C:cytoplasm"/>
    <property type="evidence" value="ECO:0007669"/>
    <property type="project" value="TreeGrafter"/>
</dbReference>
<evidence type="ECO:0000256" key="3">
    <source>
        <dbReference type="ARBA" id="ARBA00022803"/>
    </source>
</evidence>
<dbReference type="SMART" id="SM00028">
    <property type="entry name" value="TPR"/>
    <property type="match status" value="3"/>
</dbReference>
<sequence length="480" mass="55719">MDENGSVLKEALNIADLLGENGAQFQISTKYNDHGEEFFMEDDYGSADEDEDAHRKIMNPWDKSFDELRGQMFMVSEFVYKRITKPGVGDELVPDRARVKIDYNGYFEGETYAFDSTSMRGEFKTFTIGKSEVLEGLEEAVKSMKPSEEAQFVIGYQVLFGELGCKPRIKPKADALFIVKLVSFTDPGDAAALDNLTPEEQRSYAVVKQKVVDTRNHAKDYFKKNLVANAINDYHKAVNYLEQCNIKDEAEQLEQTETLIQIYTSLAVCYNKKDNPRKACLMINEIRRLGNLERLPRALFHEGRALMNLGEYGRAKTSLVKAQKLEPTNKEIAKELKILNERWEKSRQDEQSICARAFGLKERKDIRLTEEQISFTNTMKGTLEAFTADERSKQLTLPEGLTSKEMDMVQDLADQFGLRLNLYKDNNKDFYRLEKKIDCQEGRRMSGEQSSWWTFRDLKRFYYYQYNLDYTFYVNNKKQR</sequence>
<evidence type="ECO:0000313" key="7">
    <source>
        <dbReference type="EMBL" id="CAG6546297.1"/>
    </source>
</evidence>
<evidence type="ECO:0000256" key="4">
    <source>
        <dbReference type="PROSITE-ProRule" id="PRU00277"/>
    </source>
</evidence>
<protein>
    <recommendedName>
        <fullName evidence="4">peptidylprolyl isomerase</fullName>
        <ecNumber evidence="4">5.2.1.8</ecNumber>
    </recommendedName>
</protein>
<comment type="catalytic activity">
    <reaction evidence="4">
        <text>[protein]-peptidylproline (omega=180) = [protein]-peptidylproline (omega=0)</text>
        <dbReference type="Rhea" id="RHEA:16237"/>
        <dbReference type="Rhea" id="RHEA-COMP:10747"/>
        <dbReference type="Rhea" id="RHEA-COMP:10748"/>
        <dbReference type="ChEBI" id="CHEBI:83833"/>
        <dbReference type="ChEBI" id="CHEBI:83834"/>
        <dbReference type="EC" id="5.2.1.8"/>
    </reaction>
</comment>
<feature type="domain" description="PPIase FKBP-type" evidence="6">
    <location>
        <begin position="96"/>
        <end position="185"/>
    </location>
</feature>
<dbReference type="GO" id="GO:0051879">
    <property type="term" value="F:Hsp90 protein binding"/>
    <property type="evidence" value="ECO:0007669"/>
    <property type="project" value="TreeGrafter"/>
</dbReference>
<evidence type="ECO:0000256" key="1">
    <source>
        <dbReference type="ARBA" id="ARBA00009648"/>
    </source>
</evidence>
<dbReference type="GO" id="GO:0034587">
    <property type="term" value="P:piRNA processing"/>
    <property type="evidence" value="ECO:0007669"/>
    <property type="project" value="TreeGrafter"/>
</dbReference>
<dbReference type="Gene3D" id="3.10.50.40">
    <property type="match status" value="1"/>
</dbReference>
<reference evidence="7" key="1">
    <citation type="submission" date="2021-05" db="EMBL/GenBank/DDBJ databases">
        <authorList>
            <person name="Alioto T."/>
            <person name="Alioto T."/>
            <person name="Gomez Garrido J."/>
        </authorList>
    </citation>
    <scope>NUCLEOTIDE SEQUENCE</scope>
</reference>
<dbReference type="PROSITE" id="PS50005">
    <property type="entry name" value="TPR"/>
    <property type="match status" value="1"/>
</dbReference>
<dbReference type="InterPro" id="IPR011990">
    <property type="entry name" value="TPR-like_helical_dom_sf"/>
</dbReference>
<dbReference type="InterPro" id="IPR001179">
    <property type="entry name" value="PPIase_FKBP_dom"/>
</dbReference>
<accession>A0A8D8I6F0</accession>
<dbReference type="Pfam" id="PF13181">
    <property type="entry name" value="TPR_8"/>
    <property type="match status" value="1"/>
</dbReference>
<dbReference type="PROSITE" id="PS50059">
    <property type="entry name" value="FKBP_PPIASE"/>
    <property type="match status" value="1"/>
</dbReference>
<keyword evidence="3 5" id="KW-0802">TPR repeat</keyword>
<evidence type="ECO:0000256" key="5">
    <source>
        <dbReference type="PROSITE-ProRule" id="PRU00339"/>
    </source>
</evidence>
<dbReference type="SUPFAM" id="SSF54534">
    <property type="entry name" value="FKBP-like"/>
    <property type="match status" value="1"/>
</dbReference>
<dbReference type="InterPro" id="IPR046357">
    <property type="entry name" value="PPIase_dom_sf"/>
</dbReference>
<dbReference type="InterPro" id="IPR042282">
    <property type="entry name" value="FKBP6/shu"/>
</dbReference>
<comment type="similarity">
    <text evidence="1">Belongs to the FKBP6 family.</text>
</comment>
<dbReference type="GO" id="GO:0007283">
    <property type="term" value="P:spermatogenesis"/>
    <property type="evidence" value="ECO:0007669"/>
    <property type="project" value="TreeGrafter"/>
</dbReference>
<dbReference type="EC" id="5.2.1.8" evidence="4"/>
<evidence type="ECO:0000256" key="2">
    <source>
        <dbReference type="ARBA" id="ARBA00022737"/>
    </source>
</evidence>
<feature type="repeat" description="TPR" evidence="5">
    <location>
        <begin position="296"/>
        <end position="329"/>
    </location>
</feature>
<dbReference type="SUPFAM" id="SSF48452">
    <property type="entry name" value="TPR-like"/>
    <property type="match status" value="1"/>
</dbReference>
<keyword evidence="4" id="KW-0697">Rotamase</keyword>
<dbReference type="Pfam" id="PF00254">
    <property type="entry name" value="FKBP_C"/>
    <property type="match status" value="1"/>
</dbReference>
<dbReference type="PANTHER" id="PTHR46674">
    <property type="entry name" value="INACTIVE PEPTIDYL-PROLYL CIS-TRANS ISOMERASE FKBP6"/>
    <property type="match status" value="1"/>
</dbReference>
<dbReference type="EMBL" id="HBUE01341151">
    <property type="protein sequence ID" value="CAG6598472.1"/>
    <property type="molecule type" value="Transcribed_RNA"/>
</dbReference>
<dbReference type="Gene3D" id="1.25.40.10">
    <property type="entry name" value="Tetratricopeptide repeat domain"/>
    <property type="match status" value="1"/>
</dbReference>
<dbReference type="GO" id="GO:0003755">
    <property type="term" value="F:peptidyl-prolyl cis-trans isomerase activity"/>
    <property type="evidence" value="ECO:0007669"/>
    <property type="project" value="UniProtKB-KW"/>
</dbReference>